<keyword evidence="3 7" id="KW-0812">Transmembrane</keyword>
<comment type="caution">
    <text evidence="8">The sequence shown here is derived from an EMBL/GenBank/DDBJ whole genome shotgun (WGS) entry which is preliminary data.</text>
</comment>
<evidence type="ECO:0000256" key="6">
    <source>
        <dbReference type="SAM" id="MobiDB-lite"/>
    </source>
</evidence>
<dbReference type="NCBIfam" id="TIGR00765">
    <property type="entry name" value="yihY_not_rbn"/>
    <property type="match status" value="1"/>
</dbReference>
<dbReference type="Pfam" id="PF03631">
    <property type="entry name" value="Virul_fac_BrkB"/>
    <property type="match status" value="1"/>
</dbReference>
<evidence type="ECO:0000256" key="3">
    <source>
        <dbReference type="ARBA" id="ARBA00022692"/>
    </source>
</evidence>
<dbReference type="PANTHER" id="PTHR30213:SF0">
    <property type="entry name" value="UPF0761 MEMBRANE PROTEIN YIHY"/>
    <property type="match status" value="1"/>
</dbReference>
<gene>
    <name evidence="8" type="ORF">FQA18_14750</name>
</gene>
<protein>
    <submittedName>
        <fullName evidence="8">YihY family inner membrane protein</fullName>
    </submittedName>
</protein>
<keyword evidence="2" id="KW-1003">Cell membrane</keyword>
<feature type="transmembrane region" description="Helical" evidence="7">
    <location>
        <begin position="31"/>
        <end position="53"/>
    </location>
</feature>
<dbReference type="AlphaFoldDB" id="A0A558G831"/>
<evidence type="ECO:0000313" key="8">
    <source>
        <dbReference type="EMBL" id="TVT93917.1"/>
    </source>
</evidence>
<evidence type="ECO:0000256" key="4">
    <source>
        <dbReference type="ARBA" id="ARBA00022989"/>
    </source>
</evidence>
<sequence>MSANIRTAVPVARAVVDTIREKEISFLAASISYYALVSLIPLLVLGVVVATAVGGAELQAQLQTLVEQYLVPTGQGLVEEALTDRTGQGSVGAVSLGLTVWGALKLFRGLDIAFSRIYGSEAGGLLDQLRDGAIALASIGVGTIGVGTIGVAVLTALLGLLDVPFLQLLSPLLLLLTLCAAFFPLYYVFPDADLSPRQVVPGTVFAAVGWTLLGVGFGIYASVAGASVAGALGTLLLLVTWFYFSGLILLSGAVVNAVLAGVGGDASPAEPRDPPGGPPGVDRQVQHTGGRHDARTDMSDDRGDTDGPRTEDADDAETGASVSPRGAPDIEELESQVEELRADLDAFEDDVTDRTVEKPKLEAELKRYVRRRMRRGKARGWGPYLVLGYGVVLTLGAFQYLQSDLIAVIAMLIIFLSTLGLYVLFVIFGIGLSALGVPGRAIDAVRKRRG</sequence>
<dbReference type="GO" id="GO:0005886">
    <property type="term" value="C:plasma membrane"/>
    <property type="evidence" value="ECO:0007669"/>
    <property type="project" value="UniProtKB-SubCell"/>
</dbReference>
<comment type="subcellular location">
    <subcellularLocation>
        <location evidence="1">Cell membrane</location>
        <topology evidence="1">Multi-pass membrane protein</topology>
    </subcellularLocation>
</comment>
<feature type="transmembrane region" description="Helical" evidence="7">
    <location>
        <begin position="165"/>
        <end position="187"/>
    </location>
</feature>
<dbReference type="Proteomes" id="UP000320212">
    <property type="component" value="Unassembled WGS sequence"/>
</dbReference>
<dbReference type="InterPro" id="IPR017039">
    <property type="entry name" value="Virul_fac_BrkB"/>
</dbReference>
<feature type="compositionally biased region" description="Basic and acidic residues" evidence="6">
    <location>
        <begin position="290"/>
        <end position="311"/>
    </location>
</feature>
<feature type="region of interest" description="Disordered" evidence="6">
    <location>
        <begin position="265"/>
        <end position="330"/>
    </location>
</feature>
<name>A0A558G831_HALVO</name>
<feature type="transmembrane region" description="Helical" evidence="7">
    <location>
        <begin position="381"/>
        <end position="400"/>
    </location>
</feature>
<feature type="transmembrane region" description="Helical" evidence="7">
    <location>
        <begin position="199"/>
        <end position="221"/>
    </location>
</feature>
<keyword evidence="5 7" id="KW-0472">Membrane</keyword>
<evidence type="ECO:0000313" key="9">
    <source>
        <dbReference type="Proteomes" id="UP000320212"/>
    </source>
</evidence>
<dbReference type="PANTHER" id="PTHR30213">
    <property type="entry name" value="INNER MEMBRANE PROTEIN YHJD"/>
    <property type="match status" value="1"/>
</dbReference>
<reference evidence="8 9" key="1">
    <citation type="submission" date="2019-07" db="EMBL/GenBank/DDBJ databases">
        <title>Draft genome sequence of Haloferax volcanii SS0101, isolated from salt farm in Samut Sakhon, Thailand.</title>
        <authorList>
            <person name="Wanthongcharoen S."/>
            <person name="Yamprayoonswat W."/>
            <person name="Ruangsuj P."/>
            <person name="Thongpramul N."/>
            <person name="Jumpathong W."/>
            <person name="Sittihan S."/>
            <person name="Kanjanavas P."/>
            <person name="Yasawong M."/>
        </authorList>
    </citation>
    <scope>NUCLEOTIDE SEQUENCE [LARGE SCALE GENOMIC DNA]</scope>
    <source>
        <strain evidence="8 9">SS0101</strain>
    </source>
</reference>
<evidence type="ECO:0000256" key="7">
    <source>
        <dbReference type="SAM" id="Phobius"/>
    </source>
</evidence>
<dbReference type="EMBL" id="VMTR01000129">
    <property type="protein sequence ID" value="TVT93917.1"/>
    <property type="molecule type" value="Genomic_DNA"/>
</dbReference>
<feature type="transmembrane region" description="Helical" evidence="7">
    <location>
        <begin position="134"/>
        <end position="159"/>
    </location>
</feature>
<organism evidence="8 9">
    <name type="scientific">Haloferax volcanii</name>
    <name type="common">Halobacterium volcanii</name>
    <dbReference type="NCBI Taxonomy" id="2246"/>
    <lineage>
        <taxon>Archaea</taxon>
        <taxon>Methanobacteriati</taxon>
        <taxon>Methanobacteriota</taxon>
        <taxon>Stenosarchaea group</taxon>
        <taxon>Halobacteria</taxon>
        <taxon>Halobacteriales</taxon>
        <taxon>Haloferacaceae</taxon>
        <taxon>Haloferax</taxon>
    </lineage>
</organism>
<evidence type="ECO:0000256" key="5">
    <source>
        <dbReference type="ARBA" id="ARBA00023136"/>
    </source>
</evidence>
<keyword evidence="4 7" id="KW-1133">Transmembrane helix</keyword>
<accession>A0A558G831</accession>
<evidence type="ECO:0000256" key="2">
    <source>
        <dbReference type="ARBA" id="ARBA00022475"/>
    </source>
</evidence>
<evidence type="ECO:0000256" key="1">
    <source>
        <dbReference type="ARBA" id="ARBA00004651"/>
    </source>
</evidence>
<dbReference type="RefSeq" id="WP_144859146.1">
    <property type="nucleotide sequence ID" value="NZ_VMTR01000129.1"/>
</dbReference>
<feature type="transmembrane region" description="Helical" evidence="7">
    <location>
        <begin position="406"/>
        <end position="439"/>
    </location>
</feature>
<proteinExistence type="predicted"/>